<evidence type="ECO:0000256" key="6">
    <source>
        <dbReference type="RuleBase" id="RU361145"/>
    </source>
</evidence>
<evidence type="ECO:0000256" key="4">
    <source>
        <dbReference type="ARBA" id="ARBA00023004"/>
    </source>
</evidence>
<dbReference type="EMBL" id="JAGEUA010000008">
    <property type="protein sequence ID" value="KAL0968119.1"/>
    <property type="molecule type" value="Genomic_DNA"/>
</dbReference>
<keyword evidence="4 5" id="KW-0408">Iron</keyword>
<evidence type="ECO:0000313" key="8">
    <source>
        <dbReference type="EMBL" id="KAL0968119.1"/>
    </source>
</evidence>
<dbReference type="InterPro" id="IPR009040">
    <property type="entry name" value="Ferritin-like_diiron"/>
</dbReference>
<dbReference type="Proteomes" id="UP001557470">
    <property type="component" value="Unassembled WGS sequence"/>
</dbReference>
<gene>
    <name evidence="8" type="ORF">UPYG_G00262650</name>
</gene>
<dbReference type="InterPro" id="IPR009078">
    <property type="entry name" value="Ferritin-like_SF"/>
</dbReference>
<protein>
    <recommendedName>
        <fullName evidence="6">Ferritin</fullName>
    </recommendedName>
</protein>
<dbReference type="FunFam" id="1.20.1260.10:FF:000019">
    <property type="entry name" value="Ferritin"/>
    <property type="match status" value="1"/>
</dbReference>
<comment type="similarity">
    <text evidence="1 6">Belongs to the ferritin family.</text>
</comment>
<keyword evidence="2 6" id="KW-0409">Iron storage</keyword>
<dbReference type="Pfam" id="PF00210">
    <property type="entry name" value="Ferritin"/>
    <property type="match status" value="1"/>
</dbReference>
<feature type="binding site" evidence="5">
    <location>
        <position position="81"/>
    </location>
    <ligand>
        <name>Fe cation</name>
        <dbReference type="ChEBI" id="CHEBI:24875"/>
        <label>1</label>
    </ligand>
</feature>
<dbReference type="GO" id="GO:0006879">
    <property type="term" value="P:intracellular iron ion homeostasis"/>
    <property type="evidence" value="ECO:0007669"/>
    <property type="project" value="UniProtKB-KW"/>
</dbReference>
<dbReference type="SUPFAM" id="SSF47240">
    <property type="entry name" value="Ferritin-like"/>
    <property type="match status" value="1"/>
</dbReference>
<dbReference type="InterPro" id="IPR008331">
    <property type="entry name" value="Ferritin_DPS_dom"/>
</dbReference>
<dbReference type="GO" id="GO:0046872">
    <property type="term" value="F:metal ion binding"/>
    <property type="evidence" value="ECO:0007669"/>
    <property type="project" value="UniProtKB-KW"/>
</dbReference>
<comment type="function">
    <text evidence="6">Stores iron in a soluble, non-toxic, readily available form. Important for iron homeostasis. Iron is taken up in the ferrous form and deposited as ferric hydroxides after oxidation.</text>
</comment>
<keyword evidence="3 5" id="KW-0479">Metal-binding</keyword>
<accession>A0ABD0W9A9</accession>
<reference evidence="8 9" key="1">
    <citation type="submission" date="2024-06" db="EMBL/GenBank/DDBJ databases">
        <authorList>
            <person name="Pan Q."/>
            <person name="Wen M."/>
            <person name="Jouanno E."/>
            <person name="Zahm M."/>
            <person name="Klopp C."/>
            <person name="Cabau C."/>
            <person name="Louis A."/>
            <person name="Berthelot C."/>
            <person name="Parey E."/>
            <person name="Roest Crollius H."/>
            <person name="Montfort J."/>
            <person name="Robinson-Rechavi M."/>
            <person name="Bouchez O."/>
            <person name="Lampietro C."/>
            <person name="Lopez Roques C."/>
            <person name="Donnadieu C."/>
            <person name="Postlethwait J."/>
            <person name="Bobe J."/>
            <person name="Verreycken H."/>
            <person name="Guiguen Y."/>
        </authorList>
    </citation>
    <scope>NUCLEOTIDE SEQUENCE [LARGE SCALE GENOMIC DNA]</scope>
    <source>
        <strain evidence="8">Up_M1</strain>
        <tissue evidence="8">Testis</tissue>
    </source>
</reference>
<dbReference type="PANTHER" id="PTHR11431">
    <property type="entry name" value="FERRITIN"/>
    <property type="match status" value="1"/>
</dbReference>
<organism evidence="8 9">
    <name type="scientific">Umbra pygmaea</name>
    <name type="common">Eastern mudminnow</name>
    <dbReference type="NCBI Taxonomy" id="75934"/>
    <lineage>
        <taxon>Eukaryota</taxon>
        <taxon>Metazoa</taxon>
        <taxon>Chordata</taxon>
        <taxon>Craniata</taxon>
        <taxon>Vertebrata</taxon>
        <taxon>Euteleostomi</taxon>
        <taxon>Actinopterygii</taxon>
        <taxon>Neopterygii</taxon>
        <taxon>Teleostei</taxon>
        <taxon>Protacanthopterygii</taxon>
        <taxon>Esociformes</taxon>
        <taxon>Umbridae</taxon>
        <taxon>Umbra</taxon>
    </lineage>
</organism>
<proteinExistence type="inferred from homology"/>
<sequence length="205" mass="22985">MSEPSSKRLKINVPICKTHRPCLGSRVKQSLPPIVEESLCGVATLLLEVAYRLNALAKIFEQDDNALPRVSAFFHEQSEKEQARAEAMLNYLSERGGQFCNKDIQRPGCENVCAVIPALELMLNQWKEEMAVMVELIQLSKEHSDPLSANVVKRRFLGPLVPLIKLVGDFLTNARRVCCTSDCSAGFREYLFDQLQEELTKTSSG</sequence>
<feature type="domain" description="Ferritin-like diiron" evidence="7">
    <location>
        <begin position="29"/>
        <end position="178"/>
    </location>
</feature>
<evidence type="ECO:0000256" key="3">
    <source>
        <dbReference type="ARBA" id="ARBA00022723"/>
    </source>
</evidence>
<evidence type="ECO:0000256" key="2">
    <source>
        <dbReference type="ARBA" id="ARBA00022434"/>
    </source>
</evidence>
<dbReference type="AlphaFoldDB" id="A0ABD0W9A9"/>
<evidence type="ECO:0000259" key="7">
    <source>
        <dbReference type="PROSITE" id="PS50905"/>
    </source>
</evidence>
<dbReference type="Gene3D" id="1.20.1260.10">
    <property type="match status" value="1"/>
</dbReference>
<dbReference type="InterPro" id="IPR001519">
    <property type="entry name" value="Ferritin"/>
</dbReference>
<dbReference type="InterPro" id="IPR012347">
    <property type="entry name" value="Ferritin-like"/>
</dbReference>
<name>A0ABD0W9A9_UMBPY</name>
<dbReference type="PANTHER" id="PTHR11431:SF23">
    <property type="entry name" value="FERRITIN"/>
    <property type="match status" value="1"/>
</dbReference>
<dbReference type="PROSITE" id="PS50905">
    <property type="entry name" value="FERRITIN_LIKE"/>
    <property type="match status" value="1"/>
</dbReference>
<comment type="caution">
    <text evidence="8">The sequence shown here is derived from an EMBL/GenBank/DDBJ whole genome shotgun (WGS) entry which is preliminary data.</text>
</comment>
<evidence type="ECO:0000256" key="1">
    <source>
        <dbReference type="ARBA" id="ARBA00007513"/>
    </source>
</evidence>
<evidence type="ECO:0000256" key="5">
    <source>
        <dbReference type="PIRSR" id="PIRSR601519-1"/>
    </source>
</evidence>
<evidence type="ECO:0000313" key="9">
    <source>
        <dbReference type="Proteomes" id="UP001557470"/>
    </source>
</evidence>
<keyword evidence="9" id="KW-1185">Reference proteome</keyword>